<accession>A0A6G1CVL3</accession>
<protein>
    <submittedName>
        <fullName evidence="1">Uncharacterized protein</fullName>
    </submittedName>
</protein>
<dbReference type="EMBL" id="SPHZ02000008">
    <property type="protein sequence ID" value="KAF0904141.1"/>
    <property type="molecule type" value="Genomic_DNA"/>
</dbReference>
<reference evidence="1 2" key="1">
    <citation type="submission" date="2019-11" db="EMBL/GenBank/DDBJ databases">
        <title>Whole genome sequence of Oryza granulata.</title>
        <authorList>
            <person name="Li W."/>
        </authorList>
    </citation>
    <scope>NUCLEOTIDE SEQUENCE [LARGE SCALE GENOMIC DNA]</scope>
    <source>
        <strain evidence="2">cv. Menghai</strain>
        <tissue evidence="1">Leaf</tissue>
    </source>
</reference>
<organism evidence="1 2">
    <name type="scientific">Oryza meyeriana var. granulata</name>
    <dbReference type="NCBI Taxonomy" id="110450"/>
    <lineage>
        <taxon>Eukaryota</taxon>
        <taxon>Viridiplantae</taxon>
        <taxon>Streptophyta</taxon>
        <taxon>Embryophyta</taxon>
        <taxon>Tracheophyta</taxon>
        <taxon>Spermatophyta</taxon>
        <taxon>Magnoliopsida</taxon>
        <taxon>Liliopsida</taxon>
        <taxon>Poales</taxon>
        <taxon>Poaceae</taxon>
        <taxon>BOP clade</taxon>
        <taxon>Oryzoideae</taxon>
        <taxon>Oryzeae</taxon>
        <taxon>Oryzinae</taxon>
        <taxon>Oryza</taxon>
        <taxon>Oryza meyeriana</taxon>
    </lineage>
</organism>
<comment type="caution">
    <text evidence="1">The sequence shown here is derived from an EMBL/GenBank/DDBJ whole genome shotgun (WGS) entry which is preliminary data.</text>
</comment>
<sequence>MVVASGYGCVCGDGEEGWWWLVEQWPVGVAAHAEAKRGAAAVVHGKVVMVAVHGGDEERRRQRSWQRSSLSPPIPYRVPCPFLS</sequence>
<evidence type="ECO:0000313" key="1">
    <source>
        <dbReference type="EMBL" id="KAF0904141.1"/>
    </source>
</evidence>
<proteinExistence type="predicted"/>
<dbReference type="Proteomes" id="UP000479710">
    <property type="component" value="Unassembled WGS sequence"/>
</dbReference>
<dbReference type="AlphaFoldDB" id="A0A6G1CVL3"/>
<name>A0A6G1CVL3_9ORYZ</name>
<evidence type="ECO:0000313" key="2">
    <source>
        <dbReference type="Proteomes" id="UP000479710"/>
    </source>
</evidence>
<keyword evidence="2" id="KW-1185">Reference proteome</keyword>
<gene>
    <name evidence="1" type="ORF">E2562_032412</name>
</gene>